<dbReference type="EMBL" id="CP021377">
    <property type="protein sequence ID" value="ART83717.1"/>
    <property type="molecule type" value="Genomic_DNA"/>
</dbReference>
<protein>
    <submittedName>
        <fullName evidence="1">Uncharacterized protein</fullName>
    </submittedName>
</protein>
<organism evidence="1 2">
    <name type="scientific">Oceanisphaera profunda</name>
    <dbReference type="NCBI Taxonomy" id="1416627"/>
    <lineage>
        <taxon>Bacteria</taxon>
        <taxon>Pseudomonadati</taxon>
        <taxon>Pseudomonadota</taxon>
        <taxon>Gammaproteobacteria</taxon>
        <taxon>Aeromonadales</taxon>
        <taxon>Aeromonadaceae</taxon>
        <taxon>Oceanisphaera</taxon>
    </lineage>
</organism>
<proteinExistence type="predicted"/>
<dbReference type="KEGG" id="opf:CBP31_14630"/>
<keyword evidence="2" id="KW-1185">Reference proteome</keyword>
<dbReference type="RefSeq" id="WP_087038393.1">
    <property type="nucleotide sequence ID" value="NZ_CP021377.1"/>
</dbReference>
<evidence type="ECO:0000313" key="1">
    <source>
        <dbReference type="EMBL" id="ART83717.1"/>
    </source>
</evidence>
<sequence>MLQPRSHEHLYGRDHTPIVAQIVAQSAVITKLTRVLMLEAIGLAVNKAVKPYAFPSLDLLMALF</sequence>
<gene>
    <name evidence="1" type="ORF">CBP31_14630</name>
</gene>
<name>A0A1Y0D950_9GAMM</name>
<dbReference type="AlphaFoldDB" id="A0A1Y0D950"/>
<evidence type="ECO:0000313" key="2">
    <source>
        <dbReference type="Proteomes" id="UP000243937"/>
    </source>
</evidence>
<reference evidence="1 2" key="1">
    <citation type="journal article" date="2014" name="Int. J. Syst. Evol. Microbiol.">
        <title>Oceanisphaera profunda sp. nov., a marine bacterium isolated from deep-sea sediment, and emended description of the genus Oceanisphaera.</title>
        <authorList>
            <person name="Xu Z."/>
            <person name="Zhang X.Y."/>
            <person name="Su H.N."/>
            <person name="Yu Z.C."/>
            <person name="Liu C."/>
            <person name="Li H."/>
            <person name="Chen X.L."/>
            <person name="Song X.Y."/>
            <person name="Xie B.B."/>
            <person name="Qin Q.L."/>
            <person name="Zhou B.C."/>
            <person name="Shi M."/>
            <person name="Huang Y."/>
            <person name="Zhang Y.Z."/>
        </authorList>
    </citation>
    <scope>NUCLEOTIDE SEQUENCE [LARGE SCALE GENOMIC DNA]</scope>
    <source>
        <strain evidence="1 2">SM1222</strain>
    </source>
</reference>
<accession>A0A1Y0D950</accession>
<dbReference type="Proteomes" id="UP000243937">
    <property type="component" value="Chromosome"/>
</dbReference>